<evidence type="ECO:0000313" key="3">
    <source>
        <dbReference type="Proteomes" id="UP000197277"/>
    </source>
</evidence>
<organism evidence="2 3">
    <name type="scientific">Hymenobacter amundsenii</name>
    <dbReference type="NCBI Taxonomy" id="2006685"/>
    <lineage>
        <taxon>Bacteria</taxon>
        <taxon>Pseudomonadati</taxon>
        <taxon>Bacteroidota</taxon>
        <taxon>Cytophagia</taxon>
        <taxon>Cytophagales</taxon>
        <taxon>Hymenobacteraceae</taxon>
        <taxon>Hymenobacter</taxon>
    </lineage>
</organism>
<dbReference type="GO" id="GO:0003677">
    <property type="term" value="F:DNA binding"/>
    <property type="evidence" value="ECO:0007669"/>
    <property type="project" value="InterPro"/>
</dbReference>
<dbReference type="OrthoDB" id="26212at2"/>
<dbReference type="Pfam" id="PF12728">
    <property type="entry name" value="HTH_17"/>
    <property type="match status" value="1"/>
</dbReference>
<reference evidence="2 3" key="1">
    <citation type="submission" date="2017-06" db="EMBL/GenBank/DDBJ databases">
        <title>Hymenobacter amundsenii sp. nov. isolated from regoliths in Antarctica.</title>
        <authorList>
            <person name="Sedlacek I."/>
            <person name="Kralova S."/>
            <person name="Pantucek R."/>
            <person name="Svec P."/>
            <person name="Holochova P."/>
            <person name="Stankova E."/>
            <person name="Vrbovska V."/>
            <person name="Busse H.-J."/>
        </authorList>
    </citation>
    <scope>NUCLEOTIDE SEQUENCE [LARGE SCALE GENOMIC DNA]</scope>
    <source>
        <strain evidence="2 3">CCM 8682</strain>
    </source>
</reference>
<evidence type="ECO:0000313" key="2">
    <source>
        <dbReference type="EMBL" id="OWP61581.1"/>
    </source>
</evidence>
<keyword evidence="3" id="KW-1185">Reference proteome</keyword>
<dbReference type="Proteomes" id="UP000197277">
    <property type="component" value="Unassembled WGS sequence"/>
</dbReference>
<dbReference type="SUPFAM" id="SSF46955">
    <property type="entry name" value="Putative DNA-binding domain"/>
    <property type="match status" value="1"/>
</dbReference>
<dbReference type="EMBL" id="NIRR01000054">
    <property type="protein sequence ID" value="OWP61581.1"/>
    <property type="molecule type" value="Genomic_DNA"/>
</dbReference>
<feature type="domain" description="Helix-turn-helix" evidence="1">
    <location>
        <begin position="78"/>
        <end position="126"/>
    </location>
</feature>
<evidence type="ECO:0000259" key="1">
    <source>
        <dbReference type="Pfam" id="PF12728"/>
    </source>
</evidence>
<dbReference type="InterPro" id="IPR010093">
    <property type="entry name" value="SinI_DNA-bd"/>
</dbReference>
<protein>
    <submittedName>
        <fullName evidence="2">Excisionase</fullName>
    </submittedName>
</protein>
<sequence>MEAILEKPSLRDQKVAGASLAPFAQAIKKRRSEAVTIRLQESEVAIAIPRKALELLEFILSSMAQGKALSLIPSDSELSTQQAADMLNVSRPHLVKLVEHGALPFKKVGSHRRIQLADLLAYEARQAAHQAQHLHFLAQQAQELNLGYE</sequence>
<accession>A0A246FGD3</accession>
<dbReference type="InterPro" id="IPR009061">
    <property type="entry name" value="DNA-bd_dom_put_sf"/>
</dbReference>
<dbReference type="RefSeq" id="WP_088465987.1">
    <property type="nucleotide sequence ID" value="NZ_NIRR01000054.1"/>
</dbReference>
<dbReference type="InterPro" id="IPR041657">
    <property type="entry name" value="HTH_17"/>
</dbReference>
<gene>
    <name evidence="2" type="ORF">CDA63_18735</name>
</gene>
<dbReference type="NCBIfam" id="TIGR01764">
    <property type="entry name" value="excise"/>
    <property type="match status" value="1"/>
</dbReference>
<name>A0A246FGD3_9BACT</name>
<dbReference type="AlphaFoldDB" id="A0A246FGD3"/>
<comment type="caution">
    <text evidence="2">The sequence shown here is derived from an EMBL/GenBank/DDBJ whole genome shotgun (WGS) entry which is preliminary data.</text>
</comment>
<proteinExistence type="predicted"/>